<feature type="compositionally biased region" description="Basic and acidic residues" evidence="6">
    <location>
        <begin position="419"/>
        <end position="431"/>
    </location>
</feature>
<dbReference type="Pfam" id="PF02210">
    <property type="entry name" value="Laminin_G_2"/>
    <property type="match status" value="1"/>
</dbReference>
<evidence type="ECO:0000259" key="8">
    <source>
        <dbReference type="PROSITE" id="PS50025"/>
    </source>
</evidence>
<dbReference type="SUPFAM" id="SSF49899">
    <property type="entry name" value="Concanavalin A-like lectins/glucanases"/>
    <property type="match status" value="1"/>
</dbReference>
<dbReference type="InterPro" id="IPR001791">
    <property type="entry name" value="Laminin_G"/>
</dbReference>
<gene>
    <name evidence="9" type="ORF">B7P43_G02829</name>
</gene>
<dbReference type="InterPro" id="IPR050372">
    <property type="entry name" value="Neurexin-related_CASP"/>
</dbReference>
<keyword evidence="3 7" id="KW-1133">Transmembrane helix</keyword>
<dbReference type="AlphaFoldDB" id="A0A2J7QU58"/>
<feature type="compositionally biased region" description="Low complexity" evidence="6">
    <location>
        <begin position="296"/>
        <end position="324"/>
    </location>
</feature>
<dbReference type="PANTHER" id="PTHR15036">
    <property type="entry name" value="PIKACHURIN-LIKE PROTEIN"/>
    <property type="match status" value="1"/>
</dbReference>
<evidence type="ECO:0000313" key="9">
    <source>
        <dbReference type="EMBL" id="PNF32109.1"/>
    </source>
</evidence>
<name>A0A2J7QU58_9NEOP</name>
<accession>A0A2J7QU58</accession>
<dbReference type="InterPro" id="IPR027789">
    <property type="entry name" value="Syndecan/Neurexin_dom"/>
</dbReference>
<dbReference type="Proteomes" id="UP000235965">
    <property type="component" value="Unassembled WGS sequence"/>
</dbReference>
<evidence type="ECO:0000256" key="2">
    <source>
        <dbReference type="ARBA" id="ARBA00022692"/>
    </source>
</evidence>
<dbReference type="OrthoDB" id="6275838at2759"/>
<dbReference type="Pfam" id="PF01034">
    <property type="entry name" value="Syndecan"/>
    <property type="match status" value="1"/>
</dbReference>
<dbReference type="InterPro" id="IPR013320">
    <property type="entry name" value="ConA-like_dom_sf"/>
</dbReference>
<proteinExistence type="predicted"/>
<dbReference type="EMBL" id="NEVH01011187">
    <property type="protein sequence ID" value="PNF32109.1"/>
    <property type="molecule type" value="Genomic_DNA"/>
</dbReference>
<evidence type="ECO:0000313" key="10">
    <source>
        <dbReference type="Proteomes" id="UP000235965"/>
    </source>
</evidence>
<feature type="compositionally biased region" description="Pro residues" evidence="6">
    <location>
        <begin position="219"/>
        <end position="228"/>
    </location>
</feature>
<dbReference type="Gene3D" id="2.60.120.200">
    <property type="match status" value="1"/>
</dbReference>
<evidence type="ECO:0000256" key="6">
    <source>
        <dbReference type="SAM" id="MobiDB-lite"/>
    </source>
</evidence>
<dbReference type="PANTHER" id="PTHR15036:SF89">
    <property type="entry name" value="NEUREXIN 1, ISOFORM F"/>
    <property type="match status" value="1"/>
</dbReference>
<evidence type="ECO:0000256" key="5">
    <source>
        <dbReference type="PROSITE-ProRule" id="PRU00122"/>
    </source>
</evidence>
<protein>
    <recommendedName>
        <fullName evidence="8">Laminin G domain-containing protein</fullName>
    </recommendedName>
</protein>
<feature type="transmembrane region" description="Helical" evidence="7">
    <location>
        <begin position="350"/>
        <end position="371"/>
    </location>
</feature>
<organism evidence="9 10">
    <name type="scientific">Cryptotermes secundus</name>
    <dbReference type="NCBI Taxonomy" id="105785"/>
    <lineage>
        <taxon>Eukaryota</taxon>
        <taxon>Metazoa</taxon>
        <taxon>Ecdysozoa</taxon>
        <taxon>Arthropoda</taxon>
        <taxon>Hexapoda</taxon>
        <taxon>Insecta</taxon>
        <taxon>Pterygota</taxon>
        <taxon>Neoptera</taxon>
        <taxon>Polyneoptera</taxon>
        <taxon>Dictyoptera</taxon>
        <taxon>Blattodea</taxon>
        <taxon>Blattoidea</taxon>
        <taxon>Termitoidae</taxon>
        <taxon>Kalotermitidae</taxon>
        <taxon>Cryptotermitinae</taxon>
        <taxon>Cryptotermes</taxon>
    </lineage>
</organism>
<dbReference type="SMART" id="SM00282">
    <property type="entry name" value="LamG"/>
    <property type="match status" value="1"/>
</dbReference>
<feature type="region of interest" description="Disordered" evidence="6">
    <location>
        <begin position="381"/>
        <end position="431"/>
    </location>
</feature>
<feature type="compositionally biased region" description="Low complexity" evidence="6">
    <location>
        <begin position="267"/>
        <end position="287"/>
    </location>
</feature>
<feature type="compositionally biased region" description="Polar residues" evidence="6">
    <location>
        <begin position="250"/>
        <end position="261"/>
    </location>
</feature>
<comment type="subcellular location">
    <subcellularLocation>
        <location evidence="1">Membrane</location>
        <topology evidence="1">Single-pass type I membrane protein</topology>
    </subcellularLocation>
</comment>
<dbReference type="PROSITE" id="PS50025">
    <property type="entry name" value="LAM_G_DOMAIN"/>
    <property type="match status" value="1"/>
</dbReference>
<keyword evidence="10" id="KW-1185">Reference proteome</keyword>
<keyword evidence="2 7" id="KW-0812">Transmembrane</keyword>
<evidence type="ECO:0000256" key="3">
    <source>
        <dbReference type="ARBA" id="ARBA00022989"/>
    </source>
</evidence>
<sequence>MKSDVIALGFITNKEDAVLLRIDSGTSNDYMELEIVEGNIFMVYNMGTNDHPIGEIGVKVNDNAYHVVRFTRSGANSTIQVDDYNVQTNHPEGHQLSVFNSQAQIQIGGKWNHAKQRVERPFSGVMAGLVFNGLRLLDLASEKDGRTSVRGDVQLMTGIRDRQHEPLQRMQQTPASGFPGVEDDLVFSGAGSGCNTDDEDECTPVFESGSGDDLITPVYVPPTRPPATTPKVTPSTQCDDEDCVTGSGSGEITTEDNNTGTPEKVSASHSSTNPYSSTSEIPPTSTSGYNSTGNMSSRPSSAEDSSPGTSSTSSTTSTELSLLPIPLPTPRQPNRKNRDRISSEAAENTALIIGIIAGAMIAIILIILIILKFKNRSDGSYKVDESKNYQQSQGPNTALLGGGNSQQRPQQMNGNLKNGSDKCGNKAAKKRDIKDIKEWYV</sequence>
<feature type="region of interest" description="Disordered" evidence="6">
    <location>
        <begin position="188"/>
        <end position="342"/>
    </location>
</feature>
<evidence type="ECO:0000256" key="1">
    <source>
        <dbReference type="ARBA" id="ARBA00004479"/>
    </source>
</evidence>
<evidence type="ECO:0000256" key="4">
    <source>
        <dbReference type="ARBA" id="ARBA00023136"/>
    </source>
</evidence>
<keyword evidence="4 7" id="KW-0472">Membrane</keyword>
<comment type="caution">
    <text evidence="9">The sequence shown here is derived from an EMBL/GenBank/DDBJ whole genome shotgun (WGS) entry which is preliminary data.</text>
</comment>
<evidence type="ECO:0000256" key="7">
    <source>
        <dbReference type="SAM" id="Phobius"/>
    </source>
</evidence>
<comment type="caution">
    <text evidence="5">Lacks conserved residue(s) required for the propagation of feature annotation.</text>
</comment>
<reference evidence="9 10" key="1">
    <citation type="submission" date="2017-12" db="EMBL/GenBank/DDBJ databases">
        <title>Hemimetabolous genomes reveal molecular basis of termite eusociality.</title>
        <authorList>
            <person name="Harrison M.C."/>
            <person name="Jongepier E."/>
            <person name="Robertson H.M."/>
            <person name="Arning N."/>
            <person name="Bitard-Feildel T."/>
            <person name="Chao H."/>
            <person name="Childers C.P."/>
            <person name="Dinh H."/>
            <person name="Doddapaneni H."/>
            <person name="Dugan S."/>
            <person name="Gowin J."/>
            <person name="Greiner C."/>
            <person name="Han Y."/>
            <person name="Hu H."/>
            <person name="Hughes D.S.T."/>
            <person name="Huylmans A.-K."/>
            <person name="Kemena C."/>
            <person name="Kremer L.P.M."/>
            <person name="Lee S.L."/>
            <person name="Lopez-Ezquerra A."/>
            <person name="Mallet L."/>
            <person name="Monroy-Kuhn J.M."/>
            <person name="Moser A."/>
            <person name="Murali S.C."/>
            <person name="Muzny D.M."/>
            <person name="Otani S."/>
            <person name="Piulachs M.-D."/>
            <person name="Poelchau M."/>
            <person name="Qu J."/>
            <person name="Schaub F."/>
            <person name="Wada-Katsumata A."/>
            <person name="Worley K.C."/>
            <person name="Xie Q."/>
            <person name="Ylla G."/>
            <person name="Poulsen M."/>
            <person name="Gibbs R.A."/>
            <person name="Schal C."/>
            <person name="Richards S."/>
            <person name="Belles X."/>
            <person name="Korb J."/>
            <person name="Bornberg-Bauer E."/>
        </authorList>
    </citation>
    <scope>NUCLEOTIDE SEQUENCE [LARGE SCALE GENOMIC DNA]</scope>
    <source>
        <tissue evidence="9">Whole body</tissue>
    </source>
</reference>
<dbReference type="CDD" id="cd00110">
    <property type="entry name" value="LamG"/>
    <property type="match status" value="1"/>
</dbReference>
<feature type="domain" description="Laminin G" evidence="8">
    <location>
        <begin position="1"/>
        <end position="153"/>
    </location>
</feature>
<dbReference type="GO" id="GO:0016020">
    <property type="term" value="C:membrane"/>
    <property type="evidence" value="ECO:0007669"/>
    <property type="project" value="UniProtKB-SubCell"/>
</dbReference>
<feature type="compositionally biased region" description="Polar residues" evidence="6">
    <location>
        <begin position="405"/>
        <end position="418"/>
    </location>
</feature>